<reference evidence="1 2" key="1">
    <citation type="journal article" date="2017" name="Environ. Microbiol.">
        <title>Decay of the glycolytic pathway and adaptation to intranuclear parasitism within Enterocytozoonidae microsporidia.</title>
        <authorList>
            <person name="Wiredu Boakye D."/>
            <person name="Jaroenlak P."/>
            <person name="Prachumwat A."/>
            <person name="Williams T.A."/>
            <person name="Bateman K.S."/>
            <person name="Itsathitphaisarn O."/>
            <person name="Sritunyalucksana K."/>
            <person name="Paszkiewicz K.H."/>
            <person name="Moore K.A."/>
            <person name="Stentiford G.D."/>
            <person name="Williams B.A."/>
        </authorList>
    </citation>
    <scope>NUCLEOTIDE SEQUENCE [LARGE SCALE GENOMIC DNA]</scope>
    <source>
        <strain evidence="1 2">GB1</strain>
    </source>
</reference>
<protein>
    <submittedName>
        <fullName evidence="1">Uncharacterized protein</fullName>
    </submittedName>
</protein>
<evidence type="ECO:0000313" key="1">
    <source>
        <dbReference type="EMBL" id="ORD95006.1"/>
    </source>
</evidence>
<dbReference type="Proteomes" id="UP000192639">
    <property type="component" value="Unassembled WGS sequence"/>
</dbReference>
<sequence length="234" mass="26516">MKNDQGVGERVTVDELDEKSDLLVDIYSEYCKSGRQSSCSLIDQDPNKNDTVEISQNERVRVEYDRLNLVDKVSFDKMLLNYYKLISIRKKTDLSIDTRRIIGELDSYGNKASKLVSELLNEITGDLLVKSDTTLSDTLQSFIDQCNNHINNIILISGLMHIKNDLFQMDQNGKQECLLGSGIDYFTSSQKKESCLNRLRVLVSQVENGAPNSSRISHQIRSSLESIMETLHGN</sequence>
<gene>
    <name evidence="1" type="ORF">ECANGB1_1704</name>
</gene>
<name>A0A1Y1S959_9MICR</name>
<comment type="caution">
    <text evidence="1">The sequence shown here is derived from an EMBL/GenBank/DDBJ whole genome shotgun (WGS) entry which is preliminary data.</text>
</comment>
<evidence type="ECO:0000313" key="2">
    <source>
        <dbReference type="Proteomes" id="UP000192639"/>
    </source>
</evidence>
<proteinExistence type="predicted"/>
<organism evidence="1 2">
    <name type="scientific">Enterospora canceri</name>
    <dbReference type="NCBI Taxonomy" id="1081671"/>
    <lineage>
        <taxon>Eukaryota</taxon>
        <taxon>Fungi</taxon>
        <taxon>Fungi incertae sedis</taxon>
        <taxon>Microsporidia</taxon>
        <taxon>Enterocytozoonidae</taxon>
        <taxon>Enterospora</taxon>
    </lineage>
</organism>
<accession>A0A1Y1S959</accession>
<dbReference type="EMBL" id="LWDP01000005">
    <property type="protein sequence ID" value="ORD95006.1"/>
    <property type="molecule type" value="Genomic_DNA"/>
</dbReference>
<keyword evidence="2" id="KW-1185">Reference proteome</keyword>
<dbReference type="VEuPathDB" id="MicrosporidiaDB:ECANGB1_1704"/>
<dbReference type="AlphaFoldDB" id="A0A1Y1S959"/>